<reference evidence="2 3" key="1">
    <citation type="submission" date="2016-07" db="EMBL/GenBank/DDBJ databases">
        <title>Pervasive Adenine N6-methylation of Active Genes in Fungi.</title>
        <authorList>
            <consortium name="DOE Joint Genome Institute"/>
            <person name="Mondo S.J."/>
            <person name="Dannebaum R.O."/>
            <person name="Kuo R.C."/>
            <person name="Labutti K."/>
            <person name="Haridas S."/>
            <person name="Kuo A."/>
            <person name="Salamov A."/>
            <person name="Ahrendt S.R."/>
            <person name="Lipzen A."/>
            <person name="Sullivan W."/>
            <person name="Andreopoulos W.B."/>
            <person name="Clum A."/>
            <person name="Lindquist E."/>
            <person name="Daum C."/>
            <person name="Ramamoorthy G.K."/>
            <person name="Gryganskyi A."/>
            <person name="Culley D."/>
            <person name="Magnuson J.K."/>
            <person name="James T.Y."/>
            <person name="O'Malley M.A."/>
            <person name="Stajich J.E."/>
            <person name="Spatafora J.W."/>
            <person name="Visel A."/>
            <person name="Grigoriev I.V."/>
        </authorList>
    </citation>
    <scope>NUCLEOTIDE SEQUENCE [LARGE SCALE GENOMIC DNA]</scope>
    <source>
        <strain evidence="2 3">62-1032</strain>
    </source>
</reference>
<dbReference type="EMBL" id="MCGR01000111">
    <property type="protein sequence ID" value="ORY49730.1"/>
    <property type="molecule type" value="Genomic_DNA"/>
</dbReference>
<evidence type="ECO:0000313" key="2">
    <source>
        <dbReference type="EMBL" id="ORY49730.1"/>
    </source>
</evidence>
<dbReference type="AlphaFoldDB" id="A0A1Y2CRQ0"/>
<accession>A0A1Y2CRQ0</accession>
<name>A0A1Y2CRQ0_9BASI</name>
<dbReference type="InParanoid" id="A0A1Y2CRQ0"/>
<evidence type="ECO:0000313" key="3">
    <source>
        <dbReference type="Proteomes" id="UP000193467"/>
    </source>
</evidence>
<gene>
    <name evidence="2" type="ORF">BCR35DRAFT_25490</name>
</gene>
<protein>
    <submittedName>
        <fullName evidence="2">Uncharacterized protein</fullName>
    </submittedName>
</protein>
<dbReference type="Proteomes" id="UP000193467">
    <property type="component" value="Unassembled WGS sequence"/>
</dbReference>
<evidence type="ECO:0000256" key="1">
    <source>
        <dbReference type="SAM" id="MobiDB-lite"/>
    </source>
</evidence>
<sequence>MMVGRCRRGTREAFVDPTRERREGLQGLGRCRFWPRRLSPADPRDGGELSTVREWRMCNATRRGPQRQDVSSSLPPSERQRAKSLVKAHLQPRNSIDNDLQTLSYCPAELLRRLVRLGRRKSAGVERAGEGGGRGDPDCRRWEERSARRPSWSCCSSVVLCWHAFPFPASSWPFLPWAGGRSEARGAMTEGRRSRGCCSRQ</sequence>
<keyword evidence="3" id="KW-1185">Reference proteome</keyword>
<comment type="caution">
    <text evidence="2">The sequence shown here is derived from an EMBL/GenBank/DDBJ whole genome shotgun (WGS) entry which is preliminary data.</text>
</comment>
<feature type="region of interest" description="Disordered" evidence="1">
    <location>
        <begin position="60"/>
        <end position="86"/>
    </location>
</feature>
<organism evidence="2 3">
    <name type="scientific">Leucosporidium creatinivorum</name>
    <dbReference type="NCBI Taxonomy" id="106004"/>
    <lineage>
        <taxon>Eukaryota</taxon>
        <taxon>Fungi</taxon>
        <taxon>Dikarya</taxon>
        <taxon>Basidiomycota</taxon>
        <taxon>Pucciniomycotina</taxon>
        <taxon>Microbotryomycetes</taxon>
        <taxon>Leucosporidiales</taxon>
        <taxon>Leucosporidium</taxon>
    </lineage>
</organism>
<proteinExistence type="predicted"/>